<proteinExistence type="predicted"/>
<comment type="caution">
    <text evidence="2">The sequence shown here is derived from an EMBL/GenBank/DDBJ whole genome shotgun (WGS) entry which is preliminary data.</text>
</comment>
<dbReference type="Pfam" id="PF04461">
    <property type="entry name" value="YajQ"/>
    <property type="match status" value="1"/>
</dbReference>
<sequence length="48" mass="5515">EAKLKVEAQINGDKLRVTGKKRDDLQDAIALLKKADFELPLQFDNFRD</sequence>
<organism evidence="2">
    <name type="scientific">Xanthomonas euvesicatoria</name>
    <dbReference type="NCBI Taxonomy" id="456327"/>
    <lineage>
        <taxon>Bacteria</taxon>
        <taxon>Pseudomonadati</taxon>
        <taxon>Pseudomonadota</taxon>
        <taxon>Gammaproteobacteria</taxon>
        <taxon>Lysobacterales</taxon>
        <taxon>Lysobacteraceae</taxon>
        <taxon>Xanthomonas</taxon>
    </lineage>
</organism>
<dbReference type="InterPro" id="IPR035571">
    <property type="entry name" value="UPF0234-like_C"/>
</dbReference>
<dbReference type="GO" id="GO:0000166">
    <property type="term" value="F:nucleotide binding"/>
    <property type="evidence" value="ECO:0007669"/>
    <property type="project" value="UniProtKB-KW"/>
</dbReference>
<dbReference type="PANTHER" id="PTHR30476:SF0">
    <property type="entry name" value="UPF0234 PROTEIN YAJQ"/>
    <property type="match status" value="1"/>
</dbReference>
<dbReference type="SUPFAM" id="SSF89963">
    <property type="entry name" value="YajQ-like"/>
    <property type="match status" value="1"/>
</dbReference>
<dbReference type="GO" id="GO:0005829">
    <property type="term" value="C:cytosol"/>
    <property type="evidence" value="ECO:0007669"/>
    <property type="project" value="TreeGrafter"/>
</dbReference>
<dbReference type="InterPro" id="IPR036183">
    <property type="entry name" value="YajQ-like_sf"/>
</dbReference>
<protein>
    <submittedName>
        <fullName evidence="2">DUF520 family protein</fullName>
    </submittedName>
</protein>
<accession>A0A6B3KHM7</accession>
<evidence type="ECO:0000256" key="1">
    <source>
        <dbReference type="ARBA" id="ARBA00022741"/>
    </source>
</evidence>
<dbReference type="Gene3D" id="3.30.70.860">
    <property type="match status" value="1"/>
</dbReference>
<evidence type="ECO:0000313" key="2">
    <source>
        <dbReference type="EMBL" id="NEK74045.1"/>
    </source>
</evidence>
<reference evidence="2" key="1">
    <citation type="submission" date="2019-11" db="EMBL/GenBank/DDBJ databases">
        <title>Genome-resolved metagenomics to study the prevalence of co-infection and intraspecific heterogeneity among plant pathogen metapopulations.</title>
        <authorList>
            <person name="Newberry E."/>
            <person name="Bhandari R."/>
            <person name="Kemble J."/>
            <person name="Sikora E."/>
            <person name="Potnis N."/>
        </authorList>
    </citation>
    <scope>NUCLEOTIDE SEQUENCE</scope>
    <source>
        <strain evidence="2">Xe_Pep_Tuscaloosa_18b</strain>
    </source>
</reference>
<dbReference type="AlphaFoldDB" id="A0A6B3KHM7"/>
<dbReference type="EMBL" id="JAAGYV010000112">
    <property type="protein sequence ID" value="NEK74045.1"/>
    <property type="molecule type" value="Genomic_DNA"/>
</dbReference>
<dbReference type="PANTHER" id="PTHR30476">
    <property type="entry name" value="UPF0234 PROTEIN YAJQ"/>
    <property type="match status" value="1"/>
</dbReference>
<dbReference type="InterPro" id="IPR007551">
    <property type="entry name" value="YajQ/Smlt4090-like"/>
</dbReference>
<keyword evidence="1" id="KW-0547">Nucleotide-binding</keyword>
<feature type="non-terminal residue" evidence="2">
    <location>
        <position position="1"/>
    </location>
</feature>
<name>A0A6B3KHM7_XANEU</name>
<gene>
    <name evidence="2" type="ORF">G3W62_14865</name>
</gene>